<dbReference type="SMART" id="SM00382">
    <property type="entry name" value="AAA"/>
    <property type="match status" value="2"/>
</dbReference>
<accession>A0A1E3NPH6</accession>
<comment type="similarity">
    <text evidence="2">Belongs to the ABC transporter superfamily. ABCG family. PDR (TC 3.A.1.205) subfamily.</text>
</comment>
<dbReference type="PANTHER" id="PTHR19241">
    <property type="entry name" value="ATP-BINDING CASSETTE TRANSPORTER"/>
    <property type="match status" value="1"/>
</dbReference>
<dbReference type="InterPro" id="IPR043926">
    <property type="entry name" value="ABCG_dom"/>
</dbReference>
<evidence type="ECO:0000256" key="3">
    <source>
        <dbReference type="ARBA" id="ARBA00022448"/>
    </source>
</evidence>
<keyword evidence="5" id="KW-0677">Repeat</keyword>
<dbReference type="InterPro" id="IPR027417">
    <property type="entry name" value="P-loop_NTPase"/>
</dbReference>
<keyword evidence="14" id="KW-1185">Reference proteome</keyword>
<dbReference type="InterPro" id="IPR029481">
    <property type="entry name" value="ABC_trans_N"/>
</dbReference>
<evidence type="ECO:0000256" key="9">
    <source>
        <dbReference type="ARBA" id="ARBA00023136"/>
    </source>
</evidence>
<dbReference type="GO" id="GO:1990961">
    <property type="term" value="P:xenobiotic detoxification by transmembrane export across the plasma membrane"/>
    <property type="evidence" value="ECO:0007669"/>
    <property type="project" value="InterPro"/>
</dbReference>
<evidence type="ECO:0000256" key="4">
    <source>
        <dbReference type="ARBA" id="ARBA00022692"/>
    </source>
</evidence>
<dbReference type="GeneID" id="30179341"/>
<feature type="compositionally biased region" description="Polar residues" evidence="10">
    <location>
        <begin position="1"/>
        <end position="16"/>
    </location>
</feature>
<dbReference type="InterPro" id="IPR034003">
    <property type="entry name" value="ABCG_PDR_2"/>
</dbReference>
<dbReference type="Gene3D" id="3.40.50.300">
    <property type="entry name" value="P-loop containing nucleotide triphosphate hydrolases"/>
    <property type="match status" value="2"/>
</dbReference>
<evidence type="ECO:0000259" key="12">
    <source>
        <dbReference type="PROSITE" id="PS50893"/>
    </source>
</evidence>
<dbReference type="CDD" id="cd03233">
    <property type="entry name" value="ABCG_PDR_domain1"/>
    <property type="match status" value="1"/>
</dbReference>
<dbReference type="PROSITE" id="PS50893">
    <property type="entry name" value="ABC_TRANSPORTER_2"/>
    <property type="match status" value="2"/>
</dbReference>
<dbReference type="InterPro" id="IPR003439">
    <property type="entry name" value="ABC_transporter-like_ATP-bd"/>
</dbReference>
<evidence type="ECO:0000256" key="6">
    <source>
        <dbReference type="ARBA" id="ARBA00022741"/>
    </source>
</evidence>
<evidence type="ECO:0000256" key="10">
    <source>
        <dbReference type="SAM" id="MobiDB-lite"/>
    </source>
</evidence>
<keyword evidence="8 11" id="KW-1133">Transmembrane helix</keyword>
<dbReference type="InterPro" id="IPR003593">
    <property type="entry name" value="AAA+_ATPase"/>
</dbReference>
<dbReference type="STRING" id="763406.A0A1E3NPH6"/>
<organism evidence="13 14">
    <name type="scientific">Pichia membranifaciens NRRL Y-2026</name>
    <dbReference type="NCBI Taxonomy" id="763406"/>
    <lineage>
        <taxon>Eukaryota</taxon>
        <taxon>Fungi</taxon>
        <taxon>Dikarya</taxon>
        <taxon>Ascomycota</taxon>
        <taxon>Saccharomycotina</taxon>
        <taxon>Pichiomycetes</taxon>
        <taxon>Pichiales</taxon>
        <taxon>Pichiaceae</taxon>
        <taxon>Pichia</taxon>
    </lineage>
</organism>
<feature type="transmembrane region" description="Helical" evidence="11">
    <location>
        <begin position="1464"/>
        <end position="1485"/>
    </location>
</feature>
<evidence type="ECO:0000256" key="8">
    <source>
        <dbReference type="ARBA" id="ARBA00022989"/>
    </source>
</evidence>
<feature type="transmembrane region" description="Helical" evidence="11">
    <location>
        <begin position="1318"/>
        <end position="1340"/>
    </location>
</feature>
<dbReference type="Pfam" id="PF01061">
    <property type="entry name" value="ABC2_membrane"/>
    <property type="match status" value="2"/>
</dbReference>
<reference evidence="13 14" key="1">
    <citation type="journal article" date="2016" name="Proc. Natl. Acad. Sci. U.S.A.">
        <title>Comparative genomics of biotechnologically important yeasts.</title>
        <authorList>
            <person name="Riley R."/>
            <person name="Haridas S."/>
            <person name="Wolfe K.H."/>
            <person name="Lopes M.R."/>
            <person name="Hittinger C.T."/>
            <person name="Goeker M."/>
            <person name="Salamov A.A."/>
            <person name="Wisecaver J.H."/>
            <person name="Long T.M."/>
            <person name="Calvey C.H."/>
            <person name="Aerts A.L."/>
            <person name="Barry K.W."/>
            <person name="Choi C."/>
            <person name="Clum A."/>
            <person name="Coughlan A.Y."/>
            <person name="Deshpande S."/>
            <person name="Douglass A.P."/>
            <person name="Hanson S.J."/>
            <person name="Klenk H.-P."/>
            <person name="LaButti K.M."/>
            <person name="Lapidus A."/>
            <person name="Lindquist E.A."/>
            <person name="Lipzen A.M."/>
            <person name="Meier-Kolthoff J.P."/>
            <person name="Ohm R.A."/>
            <person name="Otillar R.P."/>
            <person name="Pangilinan J.L."/>
            <person name="Peng Y."/>
            <person name="Rokas A."/>
            <person name="Rosa C.A."/>
            <person name="Scheuner C."/>
            <person name="Sibirny A.A."/>
            <person name="Slot J.C."/>
            <person name="Stielow J.B."/>
            <person name="Sun H."/>
            <person name="Kurtzman C.P."/>
            <person name="Blackwell M."/>
            <person name="Grigoriev I.V."/>
            <person name="Jeffries T.W."/>
        </authorList>
    </citation>
    <scope>NUCLEOTIDE SEQUENCE [LARGE SCALE GENOMIC DNA]</scope>
    <source>
        <strain evidence="13 14">NRRL Y-2026</strain>
    </source>
</reference>
<proteinExistence type="inferred from homology"/>
<name>A0A1E3NPH6_9ASCO</name>
<protein>
    <recommendedName>
        <fullName evidence="12">ABC transporter domain-containing protein</fullName>
    </recommendedName>
</protein>
<feature type="region of interest" description="Disordered" evidence="10">
    <location>
        <begin position="818"/>
        <end position="849"/>
    </location>
</feature>
<keyword evidence="6" id="KW-0547">Nucleotide-binding</keyword>
<dbReference type="NCBIfam" id="TIGR00956">
    <property type="entry name" value="3a01205"/>
    <property type="match status" value="1"/>
</dbReference>
<dbReference type="InterPro" id="IPR013525">
    <property type="entry name" value="ABC2_TM"/>
</dbReference>
<keyword evidence="9 11" id="KW-0472">Membrane</keyword>
<dbReference type="InterPro" id="IPR034001">
    <property type="entry name" value="ABCG_PDR_1"/>
</dbReference>
<keyword evidence="4 11" id="KW-0812">Transmembrane</keyword>
<feature type="domain" description="ABC transporter" evidence="12">
    <location>
        <begin position="155"/>
        <end position="411"/>
    </location>
</feature>
<dbReference type="InterPro" id="IPR005285">
    <property type="entry name" value="Drug-R_PDR/CDR"/>
</dbReference>
<dbReference type="EMBL" id="KV454002">
    <property type="protein sequence ID" value="ODQ47965.1"/>
    <property type="molecule type" value="Genomic_DNA"/>
</dbReference>
<feature type="transmembrane region" description="Helical" evidence="11">
    <location>
        <begin position="1347"/>
        <end position="1366"/>
    </location>
</feature>
<dbReference type="Pfam" id="PF06422">
    <property type="entry name" value="PDR_CDR"/>
    <property type="match status" value="1"/>
</dbReference>
<dbReference type="InterPro" id="IPR017871">
    <property type="entry name" value="ABC_transporter-like_CS"/>
</dbReference>
<comment type="subcellular location">
    <subcellularLocation>
        <location evidence="1">Membrane</location>
        <topology evidence="1">Multi-pass membrane protein</topology>
    </subcellularLocation>
</comment>
<evidence type="ECO:0000256" key="2">
    <source>
        <dbReference type="ARBA" id="ARBA00006012"/>
    </source>
</evidence>
<dbReference type="GO" id="GO:0016887">
    <property type="term" value="F:ATP hydrolysis activity"/>
    <property type="evidence" value="ECO:0007669"/>
    <property type="project" value="InterPro"/>
</dbReference>
<dbReference type="CDD" id="cd03232">
    <property type="entry name" value="ABCG_PDR_domain2"/>
    <property type="match status" value="1"/>
</dbReference>
<feature type="transmembrane region" description="Helical" evidence="11">
    <location>
        <begin position="555"/>
        <end position="576"/>
    </location>
</feature>
<feature type="transmembrane region" description="Helical" evidence="11">
    <location>
        <begin position="662"/>
        <end position="682"/>
    </location>
</feature>
<evidence type="ECO:0000256" key="11">
    <source>
        <dbReference type="SAM" id="Phobius"/>
    </source>
</evidence>
<keyword evidence="7" id="KW-0067">ATP-binding</keyword>
<feature type="domain" description="ABC transporter" evidence="12">
    <location>
        <begin position="860"/>
        <end position="1103"/>
    </location>
</feature>
<dbReference type="Proteomes" id="UP000094455">
    <property type="component" value="Unassembled WGS sequence"/>
</dbReference>
<feature type="transmembrane region" description="Helical" evidence="11">
    <location>
        <begin position="632"/>
        <end position="650"/>
    </location>
</feature>
<evidence type="ECO:0000256" key="1">
    <source>
        <dbReference type="ARBA" id="ARBA00004141"/>
    </source>
</evidence>
<feature type="transmembrane region" description="Helical" evidence="11">
    <location>
        <begin position="597"/>
        <end position="620"/>
    </location>
</feature>
<evidence type="ECO:0000256" key="5">
    <source>
        <dbReference type="ARBA" id="ARBA00022737"/>
    </source>
</evidence>
<dbReference type="PROSITE" id="PS00211">
    <property type="entry name" value="ABC_TRANSPORTER_1"/>
    <property type="match status" value="1"/>
</dbReference>
<dbReference type="SUPFAM" id="SSF52540">
    <property type="entry name" value="P-loop containing nucleoside triphosphate hydrolases"/>
    <property type="match status" value="2"/>
</dbReference>
<gene>
    <name evidence="13" type="ORF">PICMEDRAFT_30765</name>
</gene>
<dbReference type="GO" id="GO:0140359">
    <property type="term" value="F:ABC-type transporter activity"/>
    <property type="evidence" value="ECO:0007669"/>
    <property type="project" value="InterPro"/>
</dbReference>
<dbReference type="OrthoDB" id="245989at2759"/>
<evidence type="ECO:0000313" key="14">
    <source>
        <dbReference type="Proteomes" id="UP000094455"/>
    </source>
</evidence>
<dbReference type="Pfam" id="PF00005">
    <property type="entry name" value="ABC_tran"/>
    <property type="match status" value="2"/>
</dbReference>
<feature type="transmembrane region" description="Helical" evidence="11">
    <location>
        <begin position="521"/>
        <end position="543"/>
    </location>
</feature>
<dbReference type="GO" id="GO:0016020">
    <property type="term" value="C:membrane"/>
    <property type="evidence" value="ECO:0007669"/>
    <property type="project" value="UniProtKB-SubCell"/>
</dbReference>
<dbReference type="Pfam" id="PF14510">
    <property type="entry name" value="ABC_trans_N"/>
    <property type="match status" value="1"/>
</dbReference>
<dbReference type="Pfam" id="PF19055">
    <property type="entry name" value="ABC2_membrane_7"/>
    <property type="match status" value="1"/>
</dbReference>
<evidence type="ECO:0000256" key="7">
    <source>
        <dbReference type="ARBA" id="ARBA00022840"/>
    </source>
</evidence>
<dbReference type="InterPro" id="IPR010929">
    <property type="entry name" value="PDR_CDR_ABC"/>
</dbReference>
<sequence>METISVLPNGNTGDRGSSTDDGEAQFPDDISVNERIRSLAREYTRNSCVQQDTSNDSDEKNGVVTEQGLALMRTMTSMSQVPGVNPIDDSIDPRLDPNSDDFESKFWIKNMRKIFDSDPEYYKPTSLGFACKNLIARGISSDADYQANFLNYPFKKARDLYLDVLRGNDQSRYFDILKSMDCLIKPGSLTVVLGRPGAGCSTFLKTVASQTYGFKVDKDSVISYDGLTPSEIHNHYRGEVIFSAEMDNHFPHLRVGQTLEFVARLRTPQNRFPGVDRKAYAKHMADVYMATYGLSHTINTKVGNDFIRGVSGGERKRVSIAEASLCGANIQCWDNATRGLDAATALEFVHALKTSAHILDTTPLIAIYQCSQDAYDLFDNVVLLYEGYQIYFGSADKAKAYFEDMGYECPDRQTTADFLTSITSPAQREARKGWEDKVPKTPKEFETYWKSSKEYSQLIKDIDEYLEECTSMNTGATFKDAHISKQSNHSRPTSSFRVSYMMQMKLIAMRNVWRTKESPSITVFSITANIIMGLIISSLFYNLPETTGAFYYRTATMFFGVLFNAFSSLLEIMSLFEARPIVEKHKRFALYHPSADALASIITELPAKLLTSLGFNLIYYFMVNFRRNPGRFFFYLLMNFMATLVMSHVFRSIGSCFTSLQSTMPIAAVILTALVIYTGFALPTPSMHGWSRWINYLDPVAYVFESLITNEFDGRTFKCSTFIPSYPNSRLENQVCSAVSSVPGSEYVSGTDYIYQSYRYDNAHKWRNFGIVVGFIIFFLGVYVSLVEINQGAMQKGEIILFQQSTLRRLRKEKNISEATDIESAGDTREKSAGVYDHGNESSSSDSDDVNNLAAGTDIFHWRDVCYEVQIKDETRRILNHVDGWVKPGTLTALMGASGAGKTTLLDVLANRVTMGVVSGSMFVNGRLRDQSFQRSTGYVQQQDLHLETSTVREALRFSAYLRQSREISIEEKNEYVESIIDILEMRPYSDAIVGVTGEGLNVEQRKRLTIGVELAAKPKLLLFLDEPTSGLDSQTAWSICQLMRKLANHGQAILCTIHQPSAILLKEFDRLLFLAKGGRTVYFGDLGENCQTLINYFESHGSHKCPPAANPAEWMLEVIGAAPGSHASQDYHEVWMASEERQAIKEELNRMETDLLQIPVDDSVDAKRSFASTYWMQYCQVTTRVMQQYWRTPTYIWSKVFLAVSNSLFNGFSFFKAGTSLQGLQNQMLSIFMLSVMVNTLIQQMLPLYIKQRSIYEVRERPSKTFSWWIFLAAQISSEFPWNLFCGTISYFCWYYPIGFYSNAASTGTTAQRGALSWLLIVGLFNYASTLGLACIAGIEEEQNGANIATLLFTMCLNFCGILKYPTGFWSFMYRANSMTYWVASLLSAGVGDTKLVCSEKEIVYFAPPDNMSCSEYIDPYMKANGGYISDMKDGYCGFCTASNTNAYLQSVHVNYYKRWRDWGIFICFIAINVIFMFFFYWLARVPKKDNRVKDAASLKSEDKKPENNLPDAI</sequence>
<feature type="transmembrane region" description="Helical" evidence="11">
    <location>
        <begin position="766"/>
        <end position="786"/>
    </location>
</feature>
<feature type="region of interest" description="Disordered" evidence="10">
    <location>
        <begin position="1"/>
        <end position="29"/>
    </location>
</feature>
<feature type="transmembrane region" description="Helical" evidence="11">
    <location>
        <begin position="1271"/>
        <end position="1298"/>
    </location>
</feature>
<dbReference type="GO" id="GO:0005524">
    <property type="term" value="F:ATP binding"/>
    <property type="evidence" value="ECO:0007669"/>
    <property type="project" value="UniProtKB-KW"/>
</dbReference>
<dbReference type="FunFam" id="3.40.50.300:FF:000054">
    <property type="entry name" value="ABC multidrug transporter atrF"/>
    <property type="match status" value="1"/>
</dbReference>
<keyword evidence="3" id="KW-0813">Transport</keyword>
<evidence type="ECO:0000313" key="13">
    <source>
        <dbReference type="EMBL" id="ODQ47965.1"/>
    </source>
</evidence>
<dbReference type="RefSeq" id="XP_019019078.1">
    <property type="nucleotide sequence ID" value="XM_019162654.1"/>
</dbReference>